<comment type="caution">
    <text evidence="1">The sequence shown here is derived from an EMBL/GenBank/DDBJ whole genome shotgun (WGS) entry which is preliminary data.</text>
</comment>
<dbReference type="EMBL" id="JAUSTZ010000009">
    <property type="protein sequence ID" value="MDQ0227387.1"/>
    <property type="molecule type" value="Genomic_DNA"/>
</dbReference>
<dbReference type="InterPro" id="IPR008928">
    <property type="entry name" value="6-hairpin_glycosidase_sf"/>
</dbReference>
<organism evidence="1 2">
    <name type="scientific">Metabacillus niabensis</name>
    <dbReference type="NCBI Taxonomy" id="324854"/>
    <lineage>
        <taxon>Bacteria</taxon>
        <taxon>Bacillati</taxon>
        <taxon>Bacillota</taxon>
        <taxon>Bacilli</taxon>
        <taxon>Bacillales</taxon>
        <taxon>Bacillaceae</taxon>
        <taxon>Metabacillus</taxon>
    </lineage>
</organism>
<proteinExistence type="predicted"/>
<accession>A0ABT9Z594</accession>
<dbReference type="SUPFAM" id="SSF48208">
    <property type="entry name" value="Six-hairpin glycosidases"/>
    <property type="match status" value="1"/>
</dbReference>
<evidence type="ECO:0000313" key="1">
    <source>
        <dbReference type="EMBL" id="MDQ0227387.1"/>
    </source>
</evidence>
<reference evidence="1 2" key="1">
    <citation type="submission" date="2023-07" db="EMBL/GenBank/DDBJ databases">
        <title>Genomic Encyclopedia of Type Strains, Phase IV (KMG-IV): sequencing the most valuable type-strain genomes for metagenomic binning, comparative biology and taxonomic classification.</title>
        <authorList>
            <person name="Goeker M."/>
        </authorList>
    </citation>
    <scope>NUCLEOTIDE SEQUENCE [LARGE SCALE GENOMIC DNA]</scope>
    <source>
        <strain evidence="1 2">DSM 17723</strain>
    </source>
</reference>
<gene>
    <name evidence="1" type="ORF">J2S02_003732</name>
</gene>
<sequence>MIDRKKLVSRHNPLIYRVEPLSPLSVGNGEFAFTADFTGLQTFPNEYDVPLGTQSEWGWHYTDSQTKYRLEDIKQKTFSFHNRNVAYPLYSEDSEDAYHWLRQNPHRLQLGQISFRLLKENYKQVEIHDITAIKQQLNLWEGVLLSEFTVENQPVFVTTVCHPTRDQVAVKVISPLITNERLQIMIRFPAPTMNSKIWEESIHLNWQDNNAHKTIIKEKNTNALKLYRIMDEDNYFVSWQWSAGVIRTVNEHEYWLTPTNETEELTFSVSFSKEGRNPYSFDEILAESKHYWFTFWNSGAAIDFSKSSDERANELERRVILSQFLTAIHCSGSSPPQETGYMYNSWFGKFHLEMHWWHGAHFPLWGRGHLLKKSLQWYKRILPIAKELATSQGYKGARWPKMVGIDGRQSPSPIAPVLIWQQPHLLSLLELLYQENPSKDIVEKWRGIVIETANFMASFSVWDAKKHAFILGPPLIPAQECHKPESSFNPPYELEYWKYGLTIAKKWLERLNEPVPAKWEEIIKNIASPPQHNGVYLAHEGCLDTFTSYNHDHPSMVGALGILPGSLIDKKIMKQTLQKVRNEWQWESAWGWDFPMCAMTAARLGEPELAIEFLLMNATKNTYLPNGHNYQSPSLTAYLPGNGGLLTAVAMMARGWEGAITEHAPGFPQNGEWVIQAEGLHPLR</sequence>
<dbReference type="Proteomes" id="UP001232245">
    <property type="component" value="Unassembled WGS sequence"/>
</dbReference>
<name>A0ABT9Z594_9BACI</name>
<keyword evidence="2" id="KW-1185">Reference proteome</keyword>
<evidence type="ECO:0000313" key="2">
    <source>
        <dbReference type="Proteomes" id="UP001232245"/>
    </source>
</evidence>
<evidence type="ECO:0008006" key="3">
    <source>
        <dbReference type="Google" id="ProtNLM"/>
    </source>
</evidence>
<protein>
    <recommendedName>
        <fullName evidence="3">Glycoside hydrolase family 65</fullName>
    </recommendedName>
</protein>
<dbReference type="InterPro" id="IPR012341">
    <property type="entry name" value="6hp_glycosidase-like_sf"/>
</dbReference>
<dbReference type="Gene3D" id="1.50.10.10">
    <property type="match status" value="1"/>
</dbReference>